<protein>
    <submittedName>
        <fullName evidence="2">Uncharacterized protein</fullName>
    </submittedName>
</protein>
<dbReference type="EMBL" id="LT607413">
    <property type="protein sequence ID" value="SCE96834.1"/>
    <property type="molecule type" value="Genomic_DNA"/>
</dbReference>
<dbReference type="AlphaFoldDB" id="A0A1C4WKZ0"/>
<gene>
    <name evidence="2" type="ORF">GA0070618_2288</name>
</gene>
<proteinExistence type="predicted"/>
<feature type="compositionally biased region" description="Basic residues" evidence="1">
    <location>
        <begin position="1"/>
        <end position="15"/>
    </location>
</feature>
<dbReference type="InParanoid" id="A0A1C4WKZ0"/>
<reference evidence="3" key="1">
    <citation type="submission" date="2016-06" db="EMBL/GenBank/DDBJ databases">
        <authorList>
            <person name="Varghese N."/>
            <person name="Submissions Spin"/>
        </authorList>
    </citation>
    <scope>NUCLEOTIDE SEQUENCE [LARGE SCALE GENOMIC DNA]</scope>
    <source>
        <strain evidence="3">DSM 43816</strain>
    </source>
</reference>
<evidence type="ECO:0000256" key="1">
    <source>
        <dbReference type="SAM" id="MobiDB-lite"/>
    </source>
</evidence>
<accession>A0A1C4WKZ0</accession>
<evidence type="ECO:0000313" key="2">
    <source>
        <dbReference type="EMBL" id="SCE96834.1"/>
    </source>
</evidence>
<dbReference type="Proteomes" id="UP000198253">
    <property type="component" value="Chromosome I"/>
</dbReference>
<evidence type="ECO:0000313" key="3">
    <source>
        <dbReference type="Proteomes" id="UP000198253"/>
    </source>
</evidence>
<sequence>MSARTGPRRPRHPTTGRKPVTTRLTPRVRRSVLTLVTGAATALLLSVTSATAAPLDQPDDSGILAEPVDVYMKDHPSDSGMQPHSFGPLHESPDIKVCPTAEECATSQNPIVGQRNYIFVTLRNPGPYGTGATETGRIEVYRSTPGGSAAWRSDWTQIGWMQVPVSAGSTTVTIPWDNVPGPGHFCLATRWVSPNDPMTFEAPEISVSALHNNNIAWRNVDSVELVAGGQAQIRPYSIRNALTWANRNSLVFSQVGAPLNTAGGRLVADLGPTLYQRWLQGGKAGKGIRDVGRNQIEIVEPGQASLDNLMLNANEKLALSLSFTATTVTKEPIAVRVTQFGPNSLGAERADLGGVRYDVKVAAR</sequence>
<feature type="region of interest" description="Disordered" evidence="1">
    <location>
        <begin position="1"/>
        <end position="23"/>
    </location>
</feature>
<organism evidence="2 3">
    <name type="scientific">Micromonospora echinospora</name>
    <name type="common">Micromonospora purpurea</name>
    <dbReference type="NCBI Taxonomy" id="1877"/>
    <lineage>
        <taxon>Bacteria</taxon>
        <taxon>Bacillati</taxon>
        <taxon>Actinomycetota</taxon>
        <taxon>Actinomycetes</taxon>
        <taxon>Micromonosporales</taxon>
        <taxon>Micromonosporaceae</taxon>
        <taxon>Micromonospora</taxon>
    </lineage>
</organism>
<keyword evidence="3" id="KW-1185">Reference proteome</keyword>
<name>A0A1C4WKZ0_MICEC</name>